<dbReference type="GO" id="GO:0043039">
    <property type="term" value="P:tRNA aminoacylation"/>
    <property type="evidence" value="ECO:0007669"/>
    <property type="project" value="TreeGrafter"/>
</dbReference>
<accession>A0A2H0UAH0</accession>
<proteinExistence type="predicted"/>
<reference evidence="3" key="1">
    <citation type="submission" date="2017-09" db="EMBL/GenBank/DDBJ databases">
        <title>Depth-based differentiation of microbial function through sediment-hosted aquifers and enrichment of novel symbionts in the deep terrestrial subsurface.</title>
        <authorList>
            <person name="Probst A.J."/>
            <person name="Ladd B."/>
            <person name="Jarett J.K."/>
            <person name="Geller-Mcgrath D.E."/>
            <person name="Sieber C.M.K."/>
            <person name="Emerson J.B."/>
            <person name="Anantharaman K."/>
            <person name="Thomas B.C."/>
            <person name="Malmstrom R."/>
            <person name="Stieglmeier M."/>
            <person name="Klingl A."/>
            <person name="Woyke T."/>
            <person name="Ryan C.M."/>
            <person name="Banfield J.F."/>
        </authorList>
    </citation>
    <scope>NUCLEOTIDE SEQUENCE [LARGE SCALE GENOMIC DNA]</scope>
</reference>
<dbReference type="Gene3D" id="3.10.290.10">
    <property type="entry name" value="RNA-binding S4 domain"/>
    <property type="match status" value="1"/>
</dbReference>
<dbReference type="SUPFAM" id="SSF55174">
    <property type="entry name" value="Alpha-L RNA-binding motif"/>
    <property type="match status" value="1"/>
</dbReference>
<organism evidence="2 3">
    <name type="scientific">Candidatus Kaiserbacteria bacterium CG10_big_fil_rev_8_21_14_0_10_56_12</name>
    <dbReference type="NCBI Taxonomy" id="1974611"/>
    <lineage>
        <taxon>Bacteria</taxon>
        <taxon>Candidatus Kaiseribacteriota</taxon>
    </lineage>
</organism>
<dbReference type="EMBL" id="PFBL01000005">
    <property type="protein sequence ID" value="PIR83392.1"/>
    <property type="molecule type" value="Genomic_DNA"/>
</dbReference>
<dbReference type="Gene3D" id="1.10.240.10">
    <property type="entry name" value="Tyrosyl-Transfer RNA Synthetase"/>
    <property type="match status" value="1"/>
</dbReference>
<dbReference type="PANTHER" id="PTHR11766">
    <property type="entry name" value="TYROSYL-TRNA SYNTHETASE"/>
    <property type="match status" value="1"/>
</dbReference>
<evidence type="ECO:0000259" key="1">
    <source>
        <dbReference type="Pfam" id="PF22421"/>
    </source>
</evidence>
<protein>
    <recommendedName>
        <fullName evidence="1">Tyrosine--tRNA ligase SYY-like C-terminal domain-containing protein</fullName>
    </recommendedName>
</protein>
<dbReference type="InterPro" id="IPR024088">
    <property type="entry name" value="Tyr-tRNA-ligase_bac-type"/>
</dbReference>
<gene>
    <name evidence="2" type="ORF">COU19_00815</name>
</gene>
<evidence type="ECO:0000313" key="2">
    <source>
        <dbReference type="EMBL" id="PIR83392.1"/>
    </source>
</evidence>
<comment type="caution">
    <text evidence="2">The sequence shown here is derived from an EMBL/GenBank/DDBJ whole genome shotgun (WGS) entry which is preliminary data.</text>
</comment>
<dbReference type="Proteomes" id="UP000230179">
    <property type="component" value="Unassembled WGS sequence"/>
</dbReference>
<dbReference type="InterPro" id="IPR036986">
    <property type="entry name" value="S4_RNA-bd_sf"/>
</dbReference>
<dbReference type="GO" id="GO:0005829">
    <property type="term" value="C:cytosol"/>
    <property type="evidence" value="ECO:0007669"/>
    <property type="project" value="TreeGrafter"/>
</dbReference>
<dbReference type="PANTHER" id="PTHR11766:SF0">
    <property type="entry name" value="TYROSINE--TRNA LIGASE, MITOCHONDRIAL"/>
    <property type="match status" value="1"/>
</dbReference>
<evidence type="ECO:0000313" key="3">
    <source>
        <dbReference type="Proteomes" id="UP000230179"/>
    </source>
</evidence>
<sequence length="142" mass="14879">MELHKRNPGERQAQETLARLVTEIVHGPAATAQAAAAADALFGATPFHEASREARAAALGEAPSVTLAKHEVEGGASLAEIMVRGGIATSKSDARRAIEGKGVMLGDMKIGNPEKEVYLGDFHEGCTLVRKGKQGVLVLVLK</sequence>
<name>A0A2H0UAH0_9BACT</name>
<dbReference type="GO" id="GO:0003723">
    <property type="term" value="F:RNA binding"/>
    <property type="evidence" value="ECO:0007669"/>
    <property type="project" value="InterPro"/>
</dbReference>
<dbReference type="Pfam" id="PF22421">
    <property type="entry name" value="SYY_C-terminal"/>
    <property type="match status" value="1"/>
</dbReference>
<feature type="domain" description="Tyrosine--tRNA ligase SYY-like C-terminal" evidence="1">
    <location>
        <begin position="61"/>
        <end position="134"/>
    </location>
</feature>
<dbReference type="GO" id="GO:0004831">
    <property type="term" value="F:tyrosine-tRNA ligase activity"/>
    <property type="evidence" value="ECO:0007669"/>
    <property type="project" value="InterPro"/>
</dbReference>
<dbReference type="InterPro" id="IPR054608">
    <property type="entry name" value="SYY-like_C"/>
</dbReference>
<dbReference type="AlphaFoldDB" id="A0A2H0UAH0"/>